<dbReference type="AlphaFoldDB" id="Q9XBB9"/>
<reference evidence="2" key="2">
    <citation type="journal article" date="2003" name="Drug Resist. Updat.">
        <title>Insights on antibiotic resistance of Staphylococcus aureus from its whole genome: genomic island SCC.</title>
        <authorList>
            <person name="Ito T."/>
            <person name="Okuma K."/>
            <person name="Xue M.X."/>
            <person name="Yuzawa H."/>
            <person name="Hiramatsu K."/>
        </authorList>
    </citation>
    <scope>NUCLEOTIDE SEQUENCE</scope>
    <source>
        <strain evidence="2">NCTC10442</strain>
    </source>
</reference>
<evidence type="ECO:0000313" key="2">
    <source>
        <dbReference type="EMBL" id="BAA94314.1"/>
    </source>
</evidence>
<keyword evidence="1" id="KW-1133">Transmembrane helix</keyword>
<reference evidence="2" key="1">
    <citation type="journal article" date="2001" name="Antimicrob. Agents Chemother.">
        <title>Structural Comparison of Three Types of Staphylococcal Cassette Chromosome mec Integrated in the Chromosome in Methicillin-Resistant Staphylococcus aureus.</title>
        <authorList>
            <person name="Ito T."/>
            <person name="Katayama Y."/>
            <person name="Asada K."/>
            <person name="Mori N."/>
            <person name="Tsutsumimoto K."/>
            <person name="Hiramatsu K."/>
        </authorList>
    </citation>
    <scope>NUCLEOTIDE SEQUENCE</scope>
    <source>
        <strain evidence="2">NCTC10442</strain>
    </source>
</reference>
<keyword evidence="1" id="KW-0812">Transmembrane</keyword>
<dbReference type="EMBL" id="AB033763">
    <property type="protein sequence ID" value="BAA94314.1"/>
    <property type="molecule type" value="Genomic_DNA"/>
</dbReference>
<evidence type="ECO:0000256" key="1">
    <source>
        <dbReference type="SAM" id="Phobius"/>
    </source>
</evidence>
<accession>Q9XBB9</accession>
<keyword evidence="1" id="KW-0472">Membrane</keyword>
<organism evidence="2">
    <name type="scientific">Staphylococcus aureus</name>
    <dbReference type="NCBI Taxonomy" id="1280"/>
    <lineage>
        <taxon>Bacteria</taxon>
        <taxon>Bacillati</taxon>
        <taxon>Bacillota</taxon>
        <taxon>Bacilli</taxon>
        <taxon>Bacillales</taxon>
        <taxon>Staphylococcaceae</taxon>
        <taxon>Staphylococcus</taxon>
    </lineage>
</organism>
<protein>
    <submittedName>
        <fullName evidence="2">Uncharacterized protein</fullName>
    </submittedName>
</protein>
<name>Q9XBB9_STAAU</name>
<feature type="transmembrane region" description="Helical" evidence="1">
    <location>
        <begin position="28"/>
        <end position="48"/>
    </location>
</feature>
<proteinExistence type="predicted"/>
<sequence>MIPIKRWSELFDALICVMTSLQSFPSSIILIIPFSCPCILLIRLIIFLS</sequence>